<sequence>MPRTLLICLIFLGACNTAGPGFHGIPATRASAGGSDFLIRQRGSVAEVMRVSPERFPRFASVARRGVLATQQVTGCTVGWVQGDPSMMHMGLACGANPAPRMARRPRAACWVLRGQGSCR</sequence>
<accession>A0ABU6HC67</accession>
<comment type="caution">
    <text evidence="1">The sequence shown here is derived from an EMBL/GenBank/DDBJ whole genome shotgun (WGS) entry which is preliminary data.</text>
</comment>
<dbReference type="EMBL" id="JAYLLH010000001">
    <property type="protein sequence ID" value="MEC3859722.1"/>
    <property type="molecule type" value="Genomic_DNA"/>
</dbReference>
<dbReference type="RefSeq" id="WP_326295177.1">
    <property type="nucleotide sequence ID" value="NZ_JAYLLH010000001.1"/>
</dbReference>
<gene>
    <name evidence="1" type="ORF">VK792_00375</name>
</gene>
<evidence type="ECO:0000313" key="1">
    <source>
        <dbReference type="EMBL" id="MEC3859722.1"/>
    </source>
</evidence>
<keyword evidence="2" id="KW-1185">Reference proteome</keyword>
<reference evidence="1 2" key="1">
    <citation type="submission" date="2024-01" db="EMBL/GenBank/DDBJ databases">
        <title>Mesobacterium rodlantinim sp. nov., isolated from shallow sea hydrothermal systems off Kueishantao Island.</title>
        <authorList>
            <person name="Su Z."/>
            <person name="Tang K."/>
        </authorList>
    </citation>
    <scope>NUCLEOTIDE SEQUENCE [LARGE SCALE GENOMIC DNA]</scope>
    <source>
        <strain evidence="1 2">TK19101</strain>
    </source>
</reference>
<name>A0ABU6HC67_9RHOB</name>
<proteinExistence type="predicted"/>
<dbReference type="Proteomes" id="UP001348149">
    <property type="component" value="Unassembled WGS sequence"/>
</dbReference>
<protein>
    <submittedName>
        <fullName evidence="1">Uncharacterized protein</fullName>
    </submittedName>
</protein>
<organism evidence="1 2">
    <name type="scientific">Mesobacterium hydrothermale</name>
    <dbReference type="NCBI Taxonomy" id="3111907"/>
    <lineage>
        <taxon>Bacteria</taxon>
        <taxon>Pseudomonadati</taxon>
        <taxon>Pseudomonadota</taxon>
        <taxon>Alphaproteobacteria</taxon>
        <taxon>Rhodobacterales</taxon>
        <taxon>Roseobacteraceae</taxon>
        <taxon>Mesobacterium</taxon>
    </lineage>
</organism>
<dbReference type="PROSITE" id="PS51257">
    <property type="entry name" value="PROKAR_LIPOPROTEIN"/>
    <property type="match status" value="1"/>
</dbReference>
<evidence type="ECO:0000313" key="2">
    <source>
        <dbReference type="Proteomes" id="UP001348149"/>
    </source>
</evidence>